<dbReference type="PANTHER" id="PTHR46512">
    <property type="entry name" value="PEPTIDYLPROLYL ISOMERASE"/>
    <property type="match status" value="1"/>
</dbReference>
<proteinExistence type="predicted"/>
<accession>A0A812JJL1</accession>
<dbReference type="OrthoDB" id="433738at2759"/>
<dbReference type="Gene3D" id="1.25.40.10">
    <property type="entry name" value="Tetratricopeptide repeat domain"/>
    <property type="match status" value="1"/>
</dbReference>
<organism evidence="1 2">
    <name type="scientific">Symbiodinium necroappetens</name>
    <dbReference type="NCBI Taxonomy" id="1628268"/>
    <lineage>
        <taxon>Eukaryota</taxon>
        <taxon>Sar</taxon>
        <taxon>Alveolata</taxon>
        <taxon>Dinophyceae</taxon>
        <taxon>Suessiales</taxon>
        <taxon>Symbiodiniaceae</taxon>
        <taxon>Symbiodinium</taxon>
    </lineage>
</organism>
<dbReference type="PANTHER" id="PTHR46512:SF9">
    <property type="entry name" value="PEPTIDYLPROLYL ISOMERASE"/>
    <property type="match status" value="1"/>
</dbReference>
<feature type="non-terminal residue" evidence="1">
    <location>
        <position position="1"/>
    </location>
</feature>
<evidence type="ECO:0000313" key="2">
    <source>
        <dbReference type="Proteomes" id="UP000601435"/>
    </source>
</evidence>
<name>A0A812JJL1_9DINO</name>
<comment type="caution">
    <text evidence="1">The sequence shown here is derived from an EMBL/GenBank/DDBJ whole genome shotgun (WGS) entry which is preliminary data.</text>
</comment>
<gene>
    <name evidence="1" type="primary">FKBP70</name>
    <name evidence="1" type="ORF">SNEC2469_LOCUS1851</name>
</gene>
<sequence length="100" mass="11468">MVHMEVLSVQAVKAKWDMTSDERLERGKLRREQAGQLFRRGRVRLAAAHYETVGSLVLRPEDFQEKREEATELRRVAYLNQAACLLQLGEAAKVKELCGK</sequence>
<dbReference type="Proteomes" id="UP000601435">
    <property type="component" value="Unassembled WGS sequence"/>
</dbReference>
<reference evidence="1" key="1">
    <citation type="submission" date="2021-02" db="EMBL/GenBank/DDBJ databases">
        <authorList>
            <person name="Dougan E. K."/>
            <person name="Rhodes N."/>
            <person name="Thang M."/>
            <person name="Chan C."/>
        </authorList>
    </citation>
    <scope>NUCLEOTIDE SEQUENCE</scope>
</reference>
<dbReference type="AlphaFoldDB" id="A0A812JJL1"/>
<dbReference type="InterPro" id="IPR011990">
    <property type="entry name" value="TPR-like_helical_dom_sf"/>
</dbReference>
<evidence type="ECO:0000313" key="1">
    <source>
        <dbReference type="EMBL" id="CAE7207127.1"/>
    </source>
</evidence>
<protein>
    <submittedName>
        <fullName evidence="1">FKBP70 protein</fullName>
    </submittedName>
</protein>
<dbReference type="EMBL" id="CAJNJA010006197">
    <property type="protein sequence ID" value="CAE7207127.1"/>
    <property type="molecule type" value="Genomic_DNA"/>
</dbReference>
<keyword evidence="2" id="KW-1185">Reference proteome</keyword>
<dbReference type="InterPro" id="IPR050754">
    <property type="entry name" value="FKBP4/5/8-like"/>
</dbReference>